<dbReference type="PANTHER" id="PTHR44858:SF1">
    <property type="entry name" value="UDP-N-ACETYLGLUCOSAMINE--PEPTIDE N-ACETYLGLUCOSAMINYLTRANSFERASE SPINDLY-RELATED"/>
    <property type="match status" value="1"/>
</dbReference>
<feature type="repeat" description="TPR" evidence="3">
    <location>
        <begin position="214"/>
        <end position="247"/>
    </location>
</feature>
<dbReference type="SMART" id="SM00028">
    <property type="entry name" value="TPR"/>
    <property type="match status" value="11"/>
</dbReference>
<evidence type="ECO:0000256" key="1">
    <source>
        <dbReference type="ARBA" id="ARBA00022737"/>
    </source>
</evidence>
<keyword evidence="5" id="KW-1185">Reference proteome</keyword>
<name>A0A1G7Z5I7_9BACT</name>
<protein>
    <submittedName>
        <fullName evidence="4">Tetratricopeptide repeat-containing protein</fullName>
    </submittedName>
</protein>
<dbReference type="AlphaFoldDB" id="A0A1G7Z5I7"/>
<feature type="repeat" description="TPR" evidence="3">
    <location>
        <begin position="112"/>
        <end position="145"/>
    </location>
</feature>
<feature type="repeat" description="TPR" evidence="3">
    <location>
        <begin position="282"/>
        <end position="315"/>
    </location>
</feature>
<feature type="repeat" description="TPR" evidence="3">
    <location>
        <begin position="180"/>
        <end position="213"/>
    </location>
</feature>
<keyword evidence="1" id="KW-0677">Repeat</keyword>
<evidence type="ECO:0000313" key="4">
    <source>
        <dbReference type="EMBL" id="SDH03978.1"/>
    </source>
</evidence>
<dbReference type="Gene3D" id="1.25.40.10">
    <property type="entry name" value="Tetratricopeptide repeat domain"/>
    <property type="match status" value="4"/>
</dbReference>
<feature type="repeat" description="TPR" evidence="3">
    <location>
        <begin position="595"/>
        <end position="628"/>
    </location>
</feature>
<dbReference type="Proteomes" id="UP000198779">
    <property type="component" value="Unassembled WGS sequence"/>
</dbReference>
<dbReference type="SUPFAM" id="SSF48452">
    <property type="entry name" value="TPR-like"/>
    <property type="match status" value="3"/>
</dbReference>
<organism evidence="4 5">
    <name type="scientific">Prevotella communis</name>
    <dbReference type="NCBI Taxonomy" id="2913614"/>
    <lineage>
        <taxon>Bacteria</taxon>
        <taxon>Pseudomonadati</taxon>
        <taxon>Bacteroidota</taxon>
        <taxon>Bacteroidia</taxon>
        <taxon>Bacteroidales</taxon>
        <taxon>Prevotellaceae</taxon>
        <taxon>Prevotella</taxon>
    </lineage>
</organism>
<gene>
    <name evidence="4" type="ORF">SAMN04487901_11550</name>
</gene>
<dbReference type="STRING" id="645274.SAMN04487901_11550"/>
<dbReference type="InterPro" id="IPR019734">
    <property type="entry name" value="TPR_rpt"/>
</dbReference>
<proteinExistence type="predicted"/>
<reference evidence="5" key="1">
    <citation type="submission" date="2016-10" db="EMBL/GenBank/DDBJ databases">
        <authorList>
            <person name="Varghese N."/>
            <person name="Submissions S."/>
        </authorList>
    </citation>
    <scope>NUCLEOTIDE SEQUENCE [LARGE SCALE GENOMIC DNA]</scope>
    <source>
        <strain evidence="5">BP1-148</strain>
    </source>
</reference>
<feature type="repeat" description="TPR" evidence="3">
    <location>
        <begin position="248"/>
        <end position="281"/>
    </location>
</feature>
<evidence type="ECO:0000256" key="2">
    <source>
        <dbReference type="ARBA" id="ARBA00022803"/>
    </source>
</evidence>
<dbReference type="InterPro" id="IPR050498">
    <property type="entry name" value="Ycf3"/>
</dbReference>
<dbReference type="InterPro" id="IPR011990">
    <property type="entry name" value="TPR-like_helical_dom_sf"/>
</dbReference>
<evidence type="ECO:0000313" key="5">
    <source>
        <dbReference type="Proteomes" id="UP000198779"/>
    </source>
</evidence>
<accession>A0A1G7Z5I7</accession>
<keyword evidence="2 3" id="KW-0802">TPR repeat</keyword>
<evidence type="ECO:0000256" key="3">
    <source>
        <dbReference type="PROSITE-ProRule" id="PRU00339"/>
    </source>
</evidence>
<dbReference type="PANTHER" id="PTHR44858">
    <property type="entry name" value="TETRATRICOPEPTIDE REPEAT PROTEIN 6"/>
    <property type="match status" value="1"/>
</dbReference>
<dbReference type="Pfam" id="PF13432">
    <property type="entry name" value="TPR_16"/>
    <property type="match status" value="3"/>
</dbReference>
<dbReference type="PROSITE" id="PS50005">
    <property type="entry name" value="TPR"/>
    <property type="match status" value="6"/>
</dbReference>
<dbReference type="Pfam" id="PF13181">
    <property type="entry name" value="TPR_8"/>
    <property type="match status" value="1"/>
</dbReference>
<dbReference type="EMBL" id="FNCQ01000015">
    <property type="protein sequence ID" value="SDH03978.1"/>
    <property type="molecule type" value="Genomic_DNA"/>
</dbReference>
<sequence>MKDMISSFTRGLCFGNKLGCVSRISFVIISLIFHFSPVFAQFNTDRLIAIGRSALYYEDYVLSIQYFNQAVIAKPYLYEPWFYRGIAKYYLDDYAGAENDCSEAIKRNPYVTNLYELRGLTRIQQEKFSEAIDDYTRALKYAPDNRGLWHNRVLCRMHDKQYDEALLELDTMQSRWSQYARAYVMRADVYMQMKDTVQALSALDKSIEIDPYDGQAWAARSIIYLSREEWDSAVVQLDRAIHLMPRHAGCYINRALARIHLNNLRGAMADYDMALDLEPNNFLGHYNRGLLRAQVGDDNRAITDFDFVLKLEPDNMLALFNRAVLLDKTGDLKAAIRDYSKVIDEFPNFWTGLEFRAACYRKLGMTKQAEADEFTVYKARLYKHLYGTQPRMDPSQIRKRSDADVEKYNQLVMEDEQEQEQEYENEYRGHVQNRRVEMDFQPMFALSYVPQQHEVNSRNPYDEQVEKANAQLKNRQFYISNTHTSLDDAQSAVYFQLIDTLSQGIENTSSTVSAANLLLQRAVAYSMLQNFEAAIEDLSTYLYIDSTSVLALWQRAVCQMRINRFQASQGTNVQLQNASVRGDLTHALELSPESPWLLYNLGTMAAFQQDYAVAVDYFTAALRHDPSFAEAYFNRGLCRLYLKQQQEAVLDLSKAGELGLYHAYSLIKKNNK</sequence>